<organism evidence="1 2">
    <name type="scientific">Desulfopila aestuarii DSM 18488</name>
    <dbReference type="NCBI Taxonomy" id="1121416"/>
    <lineage>
        <taxon>Bacteria</taxon>
        <taxon>Pseudomonadati</taxon>
        <taxon>Thermodesulfobacteriota</taxon>
        <taxon>Desulfobulbia</taxon>
        <taxon>Desulfobulbales</taxon>
        <taxon>Desulfocapsaceae</taxon>
        <taxon>Desulfopila</taxon>
    </lineage>
</organism>
<dbReference type="OrthoDB" id="9876941at2"/>
<accession>A0A1M7YJQ0</accession>
<reference evidence="1 2" key="1">
    <citation type="submission" date="2016-12" db="EMBL/GenBank/DDBJ databases">
        <authorList>
            <person name="Song W.-J."/>
            <person name="Kurnit D.M."/>
        </authorList>
    </citation>
    <scope>NUCLEOTIDE SEQUENCE [LARGE SCALE GENOMIC DNA]</scope>
    <source>
        <strain evidence="1 2">DSM 18488</strain>
    </source>
</reference>
<dbReference type="EMBL" id="FRFE01000042">
    <property type="protein sequence ID" value="SHO52840.1"/>
    <property type="molecule type" value="Genomic_DNA"/>
</dbReference>
<dbReference type="Proteomes" id="UP000184603">
    <property type="component" value="Unassembled WGS sequence"/>
</dbReference>
<name>A0A1M7YJQ0_9BACT</name>
<dbReference type="AlphaFoldDB" id="A0A1M7YJQ0"/>
<gene>
    <name evidence="1" type="ORF">SAMN02745220_04796</name>
</gene>
<evidence type="ECO:0000313" key="1">
    <source>
        <dbReference type="EMBL" id="SHO52840.1"/>
    </source>
</evidence>
<dbReference type="STRING" id="1121416.SAMN02745220_04796"/>
<keyword evidence="2" id="KW-1185">Reference proteome</keyword>
<protein>
    <submittedName>
        <fullName evidence="1">Uncharacterized protein</fullName>
    </submittedName>
</protein>
<evidence type="ECO:0000313" key="2">
    <source>
        <dbReference type="Proteomes" id="UP000184603"/>
    </source>
</evidence>
<proteinExistence type="predicted"/>
<dbReference type="RefSeq" id="WP_073616444.1">
    <property type="nucleotide sequence ID" value="NZ_FRFE01000042.1"/>
</dbReference>
<sequence length="665" mass="71105">MPKQLEFLLAIDNTRFNRALDASQAKVMAVGRRMASGFDPLMDKLKAVRSSAANMVAVGAAVGGAAALGGLYGFVQAVGAAAAESAALDTAAFNMQSSLEAANRQFELGSAAKWEEGIKSLQATLRVYSETELRNATAKTIDMTKRLGLSADQMKKVIEVSGELGAGKFGLAESVERTTAALRGEAEASEALGLTLNENYVKSWHEANNATGKAWKDLTDLEKAQIRYNVLLEQAGPTLGKAAASVNTYQGALTLATNSVDGMKVAVGEAITKNQFFVEGMKIVSQEIDAWTGKIKANGPEVREYAKATALALLQMGEAGLTSLDYIYRGSQGIAGVFQKTAAFALDVSGGIFKIVEAGATLTDFLGITTGATEEWATAAEAAFGAADELGAKADANFQEMQDGAPKIQQARDALKHFREELEKVPANAVGDISKEADGAADKTDKLTNQTKQYERQMVEVNGVWKEQLVAVEKVTDEVDKIDRKLDALDGRTINVTVREKIAEAHQVGGMIGALAMNTGGAVAMRNMLSGGHFPGFGGGDRRHVIAEDGEYMLDKYRVRDAGLQTVRDFHYGRYGAVVEALMEKMQGVRRQYGGLIDNVVAPVRQYMPQPQAMTDGGSVVGGSSMLKHEHTLKSADGMRATVYTDDLNADRLFSMLQRAFVMSS</sequence>